<reference evidence="8" key="1">
    <citation type="submission" date="2016-09" db="EMBL/GenBank/DDBJ databases">
        <authorList>
            <person name="Hebert L."/>
            <person name="Moumen B."/>
        </authorList>
    </citation>
    <scope>NUCLEOTIDE SEQUENCE [LARGE SCALE GENOMIC DNA]</scope>
    <source>
        <strain evidence="8">OVI</strain>
    </source>
</reference>
<comment type="similarity">
    <text evidence="1 5">Belongs to the importin alpha family.</text>
</comment>
<keyword evidence="9" id="KW-1185">Reference proteome</keyword>
<feature type="repeat" description="ARM" evidence="6">
    <location>
        <begin position="209"/>
        <end position="238"/>
    </location>
</feature>
<dbReference type="SMR" id="A0A1G4IAB1"/>
<evidence type="ECO:0000256" key="5">
    <source>
        <dbReference type="PIRNR" id="PIRNR005673"/>
    </source>
</evidence>
<dbReference type="GO" id="GO:0005737">
    <property type="term" value="C:cytoplasm"/>
    <property type="evidence" value="ECO:0007669"/>
    <property type="project" value="InterPro"/>
</dbReference>
<dbReference type="GO" id="GO:0061608">
    <property type="term" value="F:nuclear import signal receptor activity"/>
    <property type="evidence" value="ECO:0007669"/>
    <property type="project" value="InterPro"/>
</dbReference>
<feature type="region of interest" description="Disordered" evidence="7">
    <location>
        <begin position="513"/>
        <end position="533"/>
    </location>
</feature>
<evidence type="ECO:0000256" key="1">
    <source>
        <dbReference type="ARBA" id="ARBA00010394"/>
    </source>
</evidence>
<name>A0A1G4IAB1_TRYEQ</name>
<dbReference type="Gene3D" id="1.25.10.10">
    <property type="entry name" value="Leucine-rich Repeat Variant"/>
    <property type="match status" value="1"/>
</dbReference>
<gene>
    <name evidence="8" type="ORF">TEOVI_000064800</name>
</gene>
<dbReference type="InterPro" id="IPR024931">
    <property type="entry name" value="Importin_alpha"/>
</dbReference>
<accession>A0A1G4IAB1</accession>
<dbReference type="Pfam" id="PF16186">
    <property type="entry name" value="Arm_3"/>
    <property type="match status" value="1"/>
</dbReference>
<evidence type="ECO:0000313" key="8">
    <source>
        <dbReference type="EMBL" id="SCU69091.1"/>
    </source>
</evidence>
<dbReference type="EMBL" id="CZPT02001150">
    <property type="protein sequence ID" value="SCU69091.1"/>
    <property type="molecule type" value="Genomic_DNA"/>
</dbReference>
<dbReference type="PANTHER" id="PTHR23316">
    <property type="entry name" value="IMPORTIN ALPHA"/>
    <property type="match status" value="1"/>
</dbReference>
<feature type="repeat" description="ARM" evidence="6">
    <location>
        <begin position="124"/>
        <end position="167"/>
    </location>
</feature>
<comment type="caution">
    <text evidence="8">The sequence shown here is derived from an EMBL/GenBank/DDBJ whole genome shotgun (WGS) entry which is preliminary data.</text>
</comment>
<sequence>MFSGQNEKPKGAKQTPSVRGGAERRQRQMINIRQKAHGELIKHIREEEVAMEGVDGPTVPDPGNVWSYDQRTRPDDVPVQLLPQFVQMVMNGPTDREVYHGTLMVRKLLSVERSPPHEMVAQSGVIPHLVSFLDRADNPELQFEAAWALTNVAAGTSANTMILVEVGAIPRFINLLSSPSPDCRDQGAWAIGNMAGDGVATRDIALQHNAIPAFVNLISDPDQPLSIVRNATWAISNLCRGKPAPPLHYLLPTLPALANLLFHRDLEIATDASWAISYVSDGPHERVQAVLDTGVVPRVIELLAATSIPLQTSCIRTIGNIASGNDAQTQVIINCGVLEKLAPLVTHRKREIRKETCWTISNIAAGNSEQIDALIKSDLFPLVIKCLQGTELDVKKEAVWSIANVTLCGVSPHLYYLLDCGVIPPLCDVLNTHDPKTLTVALEALMGFLQVGEDRVKTGEVQENPVARAIIECGGVDAIERAQSSTDSSIYSIALCLLETFFNVEEEGAPQQFELGMDHGDPNGQPPQGQFDL</sequence>
<evidence type="ECO:0000256" key="2">
    <source>
        <dbReference type="ARBA" id="ARBA00022448"/>
    </source>
</evidence>
<dbReference type="GeneID" id="92374588"/>
<keyword evidence="2 5" id="KW-0813">Transport</keyword>
<proteinExistence type="inferred from homology"/>
<dbReference type="GO" id="GO:0005634">
    <property type="term" value="C:nucleus"/>
    <property type="evidence" value="ECO:0007669"/>
    <property type="project" value="UniProtKB-ARBA"/>
</dbReference>
<dbReference type="Proteomes" id="UP000195570">
    <property type="component" value="Unassembled WGS sequence"/>
</dbReference>
<keyword evidence="4 5" id="KW-0653">Protein transport</keyword>
<organism evidence="8 9">
    <name type="scientific">Trypanosoma equiperdum</name>
    <dbReference type="NCBI Taxonomy" id="5694"/>
    <lineage>
        <taxon>Eukaryota</taxon>
        <taxon>Discoba</taxon>
        <taxon>Euglenozoa</taxon>
        <taxon>Kinetoplastea</taxon>
        <taxon>Metakinetoplastina</taxon>
        <taxon>Trypanosomatida</taxon>
        <taxon>Trypanosomatidae</taxon>
        <taxon>Trypanosoma</taxon>
    </lineage>
</organism>
<dbReference type="InterPro" id="IPR032413">
    <property type="entry name" value="Arm_3"/>
</dbReference>
<evidence type="ECO:0000256" key="4">
    <source>
        <dbReference type="ARBA" id="ARBA00022927"/>
    </source>
</evidence>
<evidence type="ECO:0000313" key="9">
    <source>
        <dbReference type="Proteomes" id="UP000195570"/>
    </source>
</evidence>
<dbReference type="InterPro" id="IPR011989">
    <property type="entry name" value="ARM-like"/>
</dbReference>
<dbReference type="SMART" id="SM00185">
    <property type="entry name" value="ARM"/>
    <property type="match status" value="8"/>
</dbReference>
<dbReference type="SUPFAM" id="SSF48371">
    <property type="entry name" value="ARM repeat"/>
    <property type="match status" value="1"/>
</dbReference>
<dbReference type="FunFam" id="1.25.10.10:FF:000009">
    <property type="entry name" value="Importin subunit alpha"/>
    <property type="match status" value="1"/>
</dbReference>
<dbReference type="VEuPathDB" id="TriTrypDB:TEOVI_000064800"/>
<feature type="region of interest" description="Disordered" evidence="7">
    <location>
        <begin position="1"/>
        <end position="26"/>
    </location>
</feature>
<evidence type="ECO:0000256" key="6">
    <source>
        <dbReference type="PROSITE-ProRule" id="PRU00259"/>
    </source>
</evidence>
<dbReference type="PROSITE" id="PS50176">
    <property type="entry name" value="ARM_REPEAT"/>
    <property type="match status" value="2"/>
</dbReference>
<dbReference type="RefSeq" id="XP_067080123.1">
    <property type="nucleotide sequence ID" value="XM_067224022.1"/>
</dbReference>
<protein>
    <recommendedName>
        <fullName evidence="5">Importin subunit alpha</fullName>
    </recommendedName>
</protein>
<keyword evidence="3" id="KW-0677">Repeat</keyword>
<dbReference type="Pfam" id="PF00514">
    <property type="entry name" value="Arm"/>
    <property type="match status" value="6"/>
</dbReference>
<evidence type="ECO:0000256" key="3">
    <source>
        <dbReference type="ARBA" id="ARBA00022737"/>
    </source>
</evidence>
<dbReference type="AlphaFoldDB" id="A0A1G4IAB1"/>
<evidence type="ECO:0000256" key="7">
    <source>
        <dbReference type="SAM" id="MobiDB-lite"/>
    </source>
</evidence>
<dbReference type="GO" id="GO:0006606">
    <property type="term" value="P:protein import into nucleus"/>
    <property type="evidence" value="ECO:0007669"/>
    <property type="project" value="InterPro"/>
</dbReference>
<dbReference type="InterPro" id="IPR000225">
    <property type="entry name" value="Armadillo"/>
</dbReference>
<dbReference type="PIRSF" id="PIRSF005673">
    <property type="entry name" value="Importin_alpha"/>
    <property type="match status" value="1"/>
</dbReference>
<dbReference type="InterPro" id="IPR016024">
    <property type="entry name" value="ARM-type_fold"/>
</dbReference>